<proteinExistence type="inferred from homology"/>
<keyword evidence="7" id="KW-0539">Nucleus</keyword>
<feature type="region of interest" description="Disordered" evidence="9">
    <location>
        <begin position="62"/>
        <end position="82"/>
    </location>
</feature>
<dbReference type="AlphaFoldDB" id="A0A4Q9NF26"/>
<comment type="subcellular location">
    <subcellularLocation>
        <location evidence="1">Nucleus</location>
        <location evidence="1">Nucleolus</location>
    </subcellularLocation>
</comment>
<keyword evidence="11" id="KW-1185">Reference proteome</keyword>
<evidence type="ECO:0000256" key="9">
    <source>
        <dbReference type="SAM" id="MobiDB-lite"/>
    </source>
</evidence>
<evidence type="ECO:0000313" key="10">
    <source>
        <dbReference type="EMBL" id="TBU56997.1"/>
    </source>
</evidence>
<evidence type="ECO:0000256" key="4">
    <source>
        <dbReference type="ARBA" id="ARBA00019827"/>
    </source>
</evidence>
<comment type="similarity">
    <text evidence="2">Belongs to the EFG1 family.</text>
</comment>
<organism evidence="10 11">
    <name type="scientific">Dichomitus squalens</name>
    <dbReference type="NCBI Taxonomy" id="114155"/>
    <lineage>
        <taxon>Eukaryota</taxon>
        <taxon>Fungi</taxon>
        <taxon>Dikarya</taxon>
        <taxon>Basidiomycota</taxon>
        <taxon>Agaricomycotina</taxon>
        <taxon>Agaricomycetes</taxon>
        <taxon>Polyporales</taxon>
        <taxon>Polyporaceae</taxon>
        <taxon>Dichomitus</taxon>
    </lineage>
</organism>
<dbReference type="GO" id="GO:0000462">
    <property type="term" value="P:maturation of SSU-rRNA from tricistronic rRNA transcript (SSU-rRNA, 5.8S rRNA, LSU-rRNA)"/>
    <property type="evidence" value="ECO:0007669"/>
    <property type="project" value="TreeGrafter"/>
</dbReference>
<evidence type="ECO:0000256" key="3">
    <source>
        <dbReference type="ARBA" id="ARBA00018689"/>
    </source>
</evidence>
<protein>
    <recommendedName>
        <fullName evidence="3">rRNA-processing protein EFG1</fullName>
    </recommendedName>
    <alternativeName>
        <fullName evidence="4">rRNA-processing protein efg1</fullName>
    </alternativeName>
</protein>
<accession>A0A4Q9NF26</accession>
<dbReference type="InterPro" id="IPR050786">
    <property type="entry name" value="EFG1_rRNA-proc"/>
</dbReference>
<sequence>MSYTHTLTMTLAADVRVATERRLKSLEADLAKAEQAHIEHTIAARYHKVKLLERQKLLRKTTQVKRQLKGTRKSYPHTNSCSPWLLTSRTQTQREWTHPNIY</sequence>
<feature type="compositionally biased region" description="Basic residues" evidence="9">
    <location>
        <begin position="62"/>
        <end position="75"/>
    </location>
</feature>
<evidence type="ECO:0000256" key="2">
    <source>
        <dbReference type="ARBA" id="ARBA00006916"/>
    </source>
</evidence>
<feature type="coiled-coil region" evidence="8">
    <location>
        <begin position="16"/>
        <end position="43"/>
    </location>
</feature>
<dbReference type="PANTHER" id="PTHR33911:SF1">
    <property type="entry name" value="RRNA-PROCESSING PROTEIN EFG1"/>
    <property type="match status" value="1"/>
</dbReference>
<evidence type="ECO:0000313" key="11">
    <source>
        <dbReference type="Proteomes" id="UP000292082"/>
    </source>
</evidence>
<dbReference type="Proteomes" id="UP000292082">
    <property type="component" value="Unassembled WGS sequence"/>
</dbReference>
<reference evidence="10 11" key="1">
    <citation type="submission" date="2019-01" db="EMBL/GenBank/DDBJ databases">
        <title>Draft genome sequences of three monokaryotic isolates of the white-rot basidiomycete fungus Dichomitus squalens.</title>
        <authorList>
            <consortium name="DOE Joint Genome Institute"/>
            <person name="Lopez S.C."/>
            <person name="Andreopoulos B."/>
            <person name="Pangilinan J."/>
            <person name="Lipzen A."/>
            <person name="Riley R."/>
            <person name="Ahrendt S."/>
            <person name="Ng V."/>
            <person name="Barry K."/>
            <person name="Daum C."/>
            <person name="Grigoriev I.V."/>
            <person name="Hilden K.S."/>
            <person name="Makela M.R."/>
            <person name="de Vries R.P."/>
        </authorList>
    </citation>
    <scope>NUCLEOTIDE SEQUENCE [LARGE SCALE GENOMIC DNA]</scope>
    <source>
        <strain evidence="10 11">CBS 464.89</strain>
    </source>
</reference>
<evidence type="ECO:0000256" key="7">
    <source>
        <dbReference type="ARBA" id="ARBA00023242"/>
    </source>
</evidence>
<keyword evidence="5" id="KW-0698">rRNA processing</keyword>
<gene>
    <name evidence="10" type="ORF">BD310DRAFT_930400</name>
</gene>
<dbReference type="STRING" id="114155.A0A4Q9NF26"/>
<dbReference type="EMBL" id="ML145143">
    <property type="protein sequence ID" value="TBU56997.1"/>
    <property type="molecule type" value="Genomic_DNA"/>
</dbReference>
<dbReference type="Pfam" id="PF10153">
    <property type="entry name" value="Efg1"/>
    <property type="match status" value="1"/>
</dbReference>
<dbReference type="InterPro" id="IPR019310">
    <property type="entry name" value="Efg1"/>
</dbReference>
<name>A0A4Q9NF26_9APHY</name>
<dbReference type="PANTHER" id="PTHR33911">
    <property type="entry name" value="RRNA-PROCESSING PROTEIN EFG1"/>
    <property type="match status" value="1"/>
</dbReference>
<keyword evidence="6 8" id="KW-0175">Coiled coil</keyword>
<evidence type="ECO:0000256" key="1">
    <source>
        <dbReference type="ARBA" id="ARBA00004604"/>
    </source>
</evidence>
<evidence type="ECO:0000256" key="5">
    <source>
        <dbReference type="ARBA" id="ARBA00022552"/>
    </source>
</evidence>
<dbReference type="GO" id="GO:0005730">
    <property type="term" value="C:nucleolus"/>
    <property type="evidence" value="ECO:0007669"/>
    <property type="project" value="UniProtKB-SubCell"/>
</dbReference>
<evidence type="ECO:0000256" key="6">
    <source>
        <dbReference type="ARBA" id="ARBA00023054"/>
    </source>
</evidence>
<evidence type="ECO:0000256" key="8">
    <source>
        <dbReference type="SAM" id="Coils"/>
    </source>
</evidence>
<dbReference type="GO" id="GO:0030688">
    <property type="term" value="C:preribosome, small subunit precursor"/>
    <property type="evidence" value="ECO:0007669"/>
    <property type="project" value="TreeGrafter"/>
</dbReference>